<dbReference type="SMART" id="SM00389">
    <property type="entry name" value="HOX"/>
    <property type="match status" value="1"/>
</dbReference>
<dbReference type="GO" id="GO:0000981">
    <property type="term" value="F:DNA-binding transcription factor activity, RNA polymerase II-specific"/>
    <property type="evidence" value="ECO:0007669"/>
    <property type="project" value="InterPro"/>
</dbReference>
<comment type="subcellular location">
    <subcellularLocation>
        <location evidence="1 6 7">Nucleus</location>
    </subcellularLocation>
</comment>
<dbReference type="GO" id="GO:0000978">
    <property type="term" value="F:RNA polymerase II cis-regulatory region sequence-specific DNA binding"/>
    <property type="evidence" value="ECO:0007669"/>
    <property type="project" value="TreeGrafter"/>
</dbReference>
<keyword evidence="5 6" id="KW-0539">Nucleus</keyword>
<dbReference type="OrthoDB" id="6159439at2759"/>
<dbReference type="PANTHER" id="PTHR45793:SF5">
    <property type="entry name" value="HOMEOTIC PROTEIN OCELLILESS"/>
    <property type="match status" value="1"/>
</dbReference>
<dbReference type="EMBL" id="WJQU01000003">
    <property type="protein sequence ID" value="KAJ6639059.1"/>
    <property type="molecule type" value="Genomic_DNA"/>
</dbReference>
<keyword evidence="3 6" id="KW-0238">DNA-binding</keyword>
<organism evidence="10 11">
    <name type="scientific">Pseudolycoriella hygida</name>
    <dbReference type="NCBI Taxonomy" id="35572"/>
    <lineage>
        <taxon>Eukaryota</taxon>
        <taxon>Metazoa</taxon>
        <taxon>Ecdysozoa</taxon>
        <taxon>Arthropoda</taxon>
        <taxon>Hexapoda</taxon>
        <taxon>Insecta</taxon>
        <taxon>Pterygota</taxon>
        <taxon>Neoptera</taxon>
        <taxon>Endopterygota</taxon>
        <taxon>Diptera</taxon>
        <taxon>Nematocera</taxon>
        <taxon>Sciaroidea</taxon>
        <taxon>Sciaridae</taxon>
        <taxon>Pseudolycoriella</taxon>
    </lineage>
</organism>
<evidence type="ECO:0000256" key="4">
    <source>
        <dbReference type="ARBA" id="ARBA00023155"/>
    </source>
</evidence>
<sequence>MWSDNNFSNGLVHAKNVQKGKKDARSGNAAAALLTDQSEANFYLLLGYDIFVNYIFRYPVDDRRIPAFPAGPSPFQAGSVQMAYVSSPYAMAVEPLHTMGITGAVPRKQRRERTSFTRVQLDILEYTFGITHYPDIGLRISVAKRIKLPESRVQVWFKNRRAKLRYEILLTQQNQQSSTITSTTNSSSDSIISSVEKNLPKSKMKPSAPTLYTRTSHNSPNEVSDVSMPSYNDYNQPAQNNFYTLPNVSICY</sequence>
<proteinExistence type="predicted"/>
<dbReference type="Pfam" id="PF00046">
    <property type="entry name" value="Homeodomain"/>
    <property type="match status" value="1"/>
</dbReference>
<evidence type="ECO:0000256" key="7">
    <source>
        <dbReference type="RuleBase" id="RU000682"/>
    </source>
</evidence>
<protein>
    <submittedName>
        <fullName evidence="10">Homeobox protein OTX1 B</fullName>
    </submittedName>
</protein>
<dbReference type="SUPFAM" id="SSF46689">
    <property type="entry name" value="Homeodomain-like"/>
    <property type="match status" value="1"/>
</dbReference>
<dbReference type="Gene3D" id="1.10.10.60">
    <property type="entry name" value="Homeodomain-like"/>
    <property type="match status" value="1"/>
</dbReference>
<feature type="compositionally biased region" description="Low complexity" evidence="8">
    <location>
        <begin position="175"/>
        <end position="194"/>
    </location>
</feature>
<gene>
    <name evidence="10" type="primary">otx1b</name>
    <name evidence="10" type="ORF">Bhyg_11798</name>
</gene>
<evidence type="ECO:0000313" key="10">
    <source>
        <dbReference type="EMBL" id="KAJ6639059.1"/>
    </source>
</evidence>
<evidence type="ECO:0000256" key="3">
    <source>
        <dbReference type="ARBA" id="ARBA00023125"/>
    </source>
</evidence>
<evidence type="ECO:0000256" key="6">
    <source>
        <dbReference type="PROSITE-ProRule" id="PRU00108"/>
    </source>
</evidence>
<reference evidence="10" key="1">
    <citation type="submission" date="2022-07" db="EMBL/GenBank/DDBJ databases">
        <authorList>
            <person name="Trinca V."/>
            <person name="Uliana J.V.C."/>
            <person name="Torres T.T."/>
            <person name="Ward R.J."/>
            <person name="Monesi N."/>
        </authorList>
    </citation>
    <scope>NUCLEOTIDE SEQUENCE</scope>
    <source>
        <strain evidence="10">HSMRA1968</strain>
        <tissue evidence="10">Whole embryos</tissue>
    </source>
</reference>
<dbReference type="PROSITE" id="PS50071">
    <property type="entry name" value="HOMEOBOX_2"/>
    <property type="match status" value="1"/>
</dbReference>
<feature type="compositionally biased region" description="Polar residues" evidence="8">
    <location>
        <begin position="210"/>
        <end position="231"/>
    </location>
</feature>
<dbReference type="InterPro" id="IPR009057">
    <property type="entry name" value="Homeodomain-like_sf"/>
</dbReference>
<dbReference type="CDD" id="cd00086">
    <property type="entry name" value="homeodomain"/>
    <property type="match status" value="1"/>
</dbReference>
<keyword evidence="11" id="KW-1185">Reference proteome</keyword>
<evidence type="ECO:0000256" key="2">
    <source>
        <dbReference type="ARBA" id="ARBA00022473"/>
    </source>
</evidence>
<feature type="domain" description="Homeobox" evidence="9">
    <location>
        <begin position="107"/>
        <end position="167"/>
    </location>
</feature>
<dbReference type="InterPro" id="IPR001356">
    <property type="entry name" value="HD"/>
</dbReference>
<keyword evidence="4 6" id="KW-0371">Homeobox</keyword>
<comment type="caution">
    <text evidence="10">The sequence shown here is derived from an EMBL/GenBank/DDBJ whole genome shotgun (WGS) entry which is preliminary data.</text>
</comment>
<dbReference type="Proteomes" id="UP001151699">
    <property type="component" value="Chromosome X"/>
</dbReference>
<evidence type="ECO:0000256" key="5">
    <source>
        <dbReference type="ARBA" id="ARBA00023242"/>
    </source>
</evidence>
<keyword evidence="2" id="KW-0217">Developmental protein</keyword>
<accession>A0A9Q0MX03</accession>
<feature type="DNA-binding region" description="Homeobox" evidence="6">
    <location>
        <begin position="109"/>
        <end position="168"/>
    </location>
</feature>
<dbReference type="GO" id="GO:0005634">
    <property type="term" value="C:nucleus"/>
    <property type="evidence" value="ECO:0007669"/>
    <property type="project" value="UniProtKB-SubCell"/>
</dbReference>
<dbReference type="AlphaFoldDB" id="A0A9Q0MX03"/>
<evidence type="ECO:0000313" key="11">
    <source>
        <dbReference type="Proteomes" id="UP001151699"/>
    </source>
</evidence>
<evidence type="ECO:0000259" key="9">
    <source>
        <dbReference type="PROSITE" id="PS50071"/>
    </source>
</evidence>
<name>A0A9Q0MX03_9DIPT</name>
<dbReference type="PANTHER" id="PTHR45793">
    <property type="entry name" value="HOMEOBOX PROTEIN"/>
    <property type="match status" value="1"/>
</dbReference>
<evidence type="ECO:0000256" key="8">
    <source>
        <dbReference type="SAM" id="MobiDB-lite"/>
    </source>
</evidence>
<feature type="region of interest" description="Disordered" evidence="8">
    <location>
        <begin position="175"/>
        <end position="231"/>
    </location>
</feature>
<dbReference type="InterPro" id="IPR017970">
    <property type="entry name" value="Homeobox_CS"/>
</dbReference>
<dbReference type="PROSITE" id="PS00027">
    <property type="entry name" value="HOMEOBOX_1"/>
    <property type="match status" value="1"/>
</dbReference>
<evidence type="ECO:0000256" key="1">
    <source>
        <dbReference type="ARBA" id="ARBA00004123"/>
    </source>
</evidence>